<protein>
    <submittedName>
        <fullName evidence="2">Phosphoglycerate mutase</fullName>
    </submittedName>
</protein>
<dbReference type="GO" id="GO:0016791">
    <property type="term" value="F:phosphatase activity"/>
    <property type="evidence" value="ECO:0007669"/>
    <property type="project" value="TreeGrafter"/>
</dbReference>
<feature type="chain" id="PRO_5011964768" evidence="1">
    <location>
        <begin position="34"/>
        <end position="357"/>
    </location>
</feature>
<keyword evidence="3" id="KW-1185">Reference proteome</keyword>
<sequence>MRRGGTRQWSAGVLAGAVLVGCASATAPPPAAAAVPAGIALAAAAEQITLDLVRHGQSTDDFLGILGTLPPGAGLTETGLQQADAVAQAILASFPDGISGVYASELLRTQQTAEPLAEALGMQMQVLSGLNEIDAGIWEGQPRDLLTQIGYFAPMAAWVLGLVLVPQLGSAATPNGVVFDERVTGAIDTIYQNTIAGDGPLTSVAYSSGGPIAIWALMNVENPPFLLLLQQLLETLGPPPNAGQAILQGSPADGWTMVSWNGTPVPATPDLLTGLFVDFRELIVAPQVAAWHIWEAIEGGDPADITAALQTGFTDVLAAFEAFPQAVLDTIAGALGGDTAVAAEPFDALSTSFMGAI</sequence>
<dbReference type="Pfam" id="PF00300">
    <property type="entry name" value="His_Phos_1"/>
    <property type="match status" value="1"/>
</dbReference>
<dbReference type="GO" id="GO:0005737">
    <property type="term" value="C:cytoplasm"/>
    <property type="evidence" value="ECO:0007669"/>
    <property type="project" value="TreeGrafter"/>
</dbReference>
<dbReference type="SUPFAM" id="SSF53254">
    <property type="entry name" value="Phosphoglycerate mutase-like"/>
    <property type="match status" value="1"/>
</dbReference>
<name>A0A1X1T4V9_9MYCO</name>
<dbReference type="SMART" id="SM00855">
    <property type="entry name" value="PGAM"/>
    <property type="match status" value="1"/>
</dbReference>
<dbReference type="STRING" id="188915.AWC02_19525"/>
<dbReference type="InterPro" id="IPR013078">
    <property type="entry name" value="His_Pase_superF_clade-1"/>
</dbReference>
<comment type="caution">
    <text evidence="2">The sequence shown here is derived from an EMBL/GenBank/DDBJ whole genome shotgun (WGS) entry which is preliminary data.</text>
</comment>
<proteinExistence type="predicted"/>
<accession>A0A1X1T4V9</accession>
<evidence type="ECO:0000313" key="2">
    <source>
        <dbReference type="EMBL" id="ORV39577.1"/>
    </source>
</evidence>
<evidence type="ECO:0000313" key="3">
    <source>
        <dbReference type="Proteomes" id="UP000193465"/>
    </source>
</evidence>
<dbReference type="Proteomes" id="UP000193465">
    <property type="component" value="Unassembled WGS sequence"/>
</dbReference>
<dbReference type="InterPro" id="IPR029033">
    <property type="entry name" value="His_PPase_superfam"/>
</dbReference>
<dbReference type="AlphaFoldDB" id="A0A1X1T4V9"/>
<gene>
    <name evidence="2" type="ORF">AWC02_19525</name>
</gene>
<keyword evidence="1" id="KW-0732">Signal</keyword>
<evidence type="ECO:0000256" key="1">
    <source>
        <dbReference type="SAM" id="SignalP"/>
    </source>
</evidence>
<feature type="signal peptide" evidence="1">
    <location>
        <begin position="1"/>
        <end position="33"/>
    </location>
</feature>
<organism evidence="2 3">
    <name type="scientific">Mycolicibacter engbaekii</name>
    <dbReference type="NCBI Taxonomy" id="188915"/>
    <lineage>
        <taxon>Bacteria</taxon>
        <taxon>Bacillati</taxon>
        <taxon>Actinomycetota</taxon>
        <taxon>Actinomycetes</taxon>
        <taxon>Mycobacteriales</taxon>
        <taxon>Mycobacteriaceae</taxon>
        <taxon>Mycolicibacter</taxon>
    </lineage>
</organism>
<dbReference type="PANTHER" id="PTHR48100:SF58">
    <property type="entry name" value="PE-PGRS FAMILY PROTEIN PE_PGRS11"/>
    <property type="match status" value="1"/>
</dbReference>
<dbReference type="PANTHER" id="PTHR48100">
    <property type="entry name" value="BROAD-SPECIFICITY PHOSPHATASE YOR283W-RELATED"/>
    <property type="match status" value="1"/>
</dbReference>
<dbReference type="Gene3D" id="3.40.50.1240">
    <property type="entry name" value="Phosphoglycerate mutase-like"/>
    <property type="match status" value="1"/>
</dbReference>
<dbReference type="PROSITE" id="PS51257">
    <property type="entry name" value="PROKAR_LIPOPROTEIN"/>
    <property type="match status" value="1"/>
</dbReference>
<dbReference type="RefSeq" id="WP_085130386.1">
    <property type="nucleotide sequence ID" value="NZ_LQOT01000076.1"/>
</dbReference>
<reference evidence="2 3" key="1">
    <citation type="submission" date="2016-01" db="EMBL/GenBank/DDBJ databases">
        <title>The new phylogeny of the genus Mycobacterium.</title>
        <authorList>
            <person name="Tarcisio F."/>
            <person name="Conor M."/>
            <person name="Antonella G."/>
            <person name="Elisabetta G."/>
            <person name="Giulia F.S."/>
            <person name="Sara T."/>
            <person name="Anna F."/>
            <person name="Clotilde B."/>
            <person name="Roberto B."/>
            <person name="Veronica D.S."/>
            <person name="Fabio R."/>
            <person name="Monica P."/>
            <person name="Olivier J."/>
            <person name="Enrico T."/>
            <person name="Nicola S."/>
        </authorList>
    </citation>
    <scope>NUCLEOTIDE SEQUENCE [LARGE SCALE GENOMIC DNA]</scope>
    <source>
        <strain evidence="2 3">ATCC 27353</strain>
    </source>
</reference>
<dbReference type="InterPro" id="IPR050275">
    <property type="entry name" value="PGM_Phosphatase"/>
</dbReference>
<dbReference type="EMBL" id="LQOT01000076">
    <property type="protein sequence ID" value="ORV39577.1"/>
    <property type="molecule type" value="Genomic_DNA"/>
</dbReference>
<dbReference type="CDD" id="cd07067">
    <property type="entry name" value="HP_PGM_like"/>
    <property type="match status" value="1"/>
</dbReference>